<dbReference type="SMART" id="SM00910">
    <property type="entry name" value="HIRAN"/>
    <property type="match status" value="1"/>
</dbReference>
<dbReference type="PROSITE" id="PS50005">
    <property type="entry name" value="TPR"/>
    <property type="match status" value="1"/>
</dbReference>
<keyword evidence="3" id="KW-0802">TPR repeat</keyword>
<name>A0A846TS91_9BACI</name>
<dbReference type="SUPFAM" id="SSF48452">
    <property type="entry name" value="TPR-like"/>
    <property type="match status" value="1"/>
</dbReference>
<feature type="domain" description="HIRAN" evidence="4">
    <location>
        <begin position="2"/>
        <end position="102"/>
    </location>
</feature>
<evidence type="ECO:0000313" key="6">
    <source>
        <dbReference type="Proteomes" id="UP000587942"/>
    </source>
</evidence>
<dbReference type="RefSeq" id="WP_167831212.1">
    <property type="nucleotide sequence ID" value="NZ_JAAVUM010000002.1"/>
</dbReference>
<reference evidence="5 6" key="1">
    <citation type="submission" date="2020-03" db="EMBL/GenBank/DDBJ databases">
        <authorList>
            <person name="Sun Q."/>
        </authorList>
    </citation>
    <scope>NUCLEOTIDE SEQUENCE [LARGE SCALE GENOMIC DNA]</scope>
    <source>
        <strain evidence="5 6">KACC 21451</strain>
    </source>
</reference>
<dbReference type="InterPro" id="IPR011990">
    <property type="entry name" value="TPR-like_helical_dom_sf"/>
</dbReference>
<protein>
    <recommendedName>
        <fullName evidence="4">HIRAN domain-containing protein</fullName>
    </recommendedName>
</protein>
<accession>A0A846TS91</accession>
<dbReference type="GO" id="GO:0016818">
    <property type="term" value="F:hydrolase activity, acting on acid anhydrides, in phosphorus-containing anhydrides"/>
    <property type="evidence" value="ECO:0007669"/>
    <property type="project" value="InterPro"/>
</dbReference>
<evidence type="ECO:0000256" key="1">
    <source>
        <dbReference type="ARBA" id="ARBA00022723"/>
    </source>
</evidence>
<dbReference type="EMBL" id="JAAVUM010000002">
    <property type="protein sequence ID" value="NKE04726.1"/>
    <property type="molecule type" value="Genomic_DNA"/>
</dbReference>
<dbReference type="InterPro" id="IPR014905">
    <property type="entry name" value="HIRAN"/>
</dbReference>
<dbReference type="AlphaFoldDB" id="A0A846TS91"/>
<gene>
    <name evidence="5" type="ORF">GWK17_04445</name>
</gene>
<organism evidence="5 6">
    <name type="scientific">Mesobacillus selenatarsenatis</name>
    <dbReference type="NCBI Taxonomy" id="388741"/>
    <lineage>
        <taxon>Bacteria</taxon>
        <taxon>Bacillati</taxon>
        <taxon>Bacillota</taxon>
        <taxon>Bacilli</taxon>
        <taxon>Bacillales</taxon>
        <taxon>Bacillaceae</taxon>
        <taxon>Mesobacillus</taxon>
    </lineage>
</organism>
<keyword evidence="2" id="KW-0378">Hydrolase</keyword>
<evidence type="ECO:0000259" key="4">
    <source>
        <dbReference type="SMART" id="SM00910"/>
    </source>
</evidence>
<dbReference type="InterPro" id="IPR019734">
    <property type="entry name" value="TPR_rpt"/>
</dbReference>
<comment type="caution">
    <text evidence="5">The sequence shown here is derived from an EMBL/GenBank/DDBJ whole genome shotgun (WGS) entry which is preliminary data.</text>
</comment>
<evidence type="ECO:0000256" key="2">
    <source>
        <dbReference type="ARBA" id="ARBA00022801"/>
    </source>
</evidence>
<dbReference type="Gene3D" id="3.30.70.2330">
    <property type="match status" value="1"/>
</dbReference>
<sequence length="396" mass="46251">MTQLVRLAGVKFEGRQEVINRLSIDDHIYMERDYFNSHDRNAIGVFNEYDESIGWIPRETAAKLSPLIDSGQEFEVKLNRILGGGFGLFFGVEIAITKVDRKQQERVHQEIIDILNNQTEEQSKQAMEQFNKSMRETHERHILEGNVDDLLVIINNHWLSLESIQSFIEYSFQMGRFEDCFKALQTLERLATVYHNQDILNYCKENIEVYLSYGYDQPLPTPNQKNYPQSIERSDETYPDLDRIREADVHDKVDEFLKEIMADMESYDAEIRAEASFLLGELYFLSGKVQEALELYMLAIRDNPNKALYWGYTAQVMNRNQVDALICSRVIRHAIDLDPTNPRWHFLQAILLLRISQAEEIDQLIETFIYEITTARDLCREDQAGLKEAIMSLIIE</sequence>
<evidence type="ECO:0000313" key="5">
    <source>
        <dbReference type="EMBL" id="NKE04726.1"/>
    </source>
</evidence>
<dbReference type="GO" id="GO:0008270">
    <property type="term" value="F:zinc ion binding"/>
    <property type="evidence" value="ECO:0007669"/>
    <property type="project" value="InterPro"/>
</dbReference>
<dbReference type="Pfam" id="PF08797">
    <property type="entry name" value="HIRAN"/>
    <property type="match status" value="1"/>
</dbReference>
<dbReference type="Proteomes" id="UP000587942">
    <property type="component" value="Unassembled WGS sequence"/>
</dbReference>
<feature type="repeat" description="TPR" evidence="3">
    <location>
        <begin position="273"/>
        <end position="306"/>
    </location>
</feature>
<proteinExistence type="predicted"/>
<dbReference type="GO" id="GO:0003676">
    <property type="term" value="F:nucleic acid binding"/>
    <property type="evidence" value="ECO:0007669"/>
    <property type="project" value="InterPro"/>
</dbReference>
<dbReference type="Gene3D" id="1.25.40.10">
    <property type="entry name" value="Tetratricopeptide repeat domain"/>
    <property type="match status" value="1"/>
</dbReference>
<keyword evidence="1" id="KW-0479">Metal-binding</keyword>
<evidence type="ECO:0000256" key="3">
    <source>
        <dbReference type="PROSITE-ProRule" id="PRU00339"/>
    </source>
</evidence>